<dbReference type="Pfam" id="PF00364">
    <property type="entry name" value="Biotin_lipoyl"/>
    <property type="match status" value="1"/>
</dbReference>
<evidence type="ECO:0000256" key="8">
    <source>
        <dbReference type="SAM" id="MobiDB-lite"/>
    </source>
</evidence>
<dbReference type="PANTHER" id="PTHR47597:SF1">
    <property type="entry name" value="IS A MEMBER OF THE PF|00364 BIOTIN-REQUIRING ENZYMES FAMILY-RELATED"/>
    <property type="match status" value="1"/>
</dbReference>
<protein>
    <recommendedName>
        <fullName evidence="7">Biotin carboxyl carrier protein of acetyl-CoA carboxylase</fullName>
    </recommendedName>
</protein>
<dbReference type="RefSeq" id="WP_263252603.1">
    <property type="nucleotide sequence ID" value="NZ_BAABLT010000001.1"/>
</dbReference>
<gene>
    <name evidence="10" type="ORF">ACFQ16_07310</name>
</gene>
<evidence type="ECO:0000256" key="4">
    <source>
        <dbReference type="ARBA" id="ARBA00023098"/>
    </source>
</evidence>
<dbReference type="Gene3D" id="2.40.50.100">
    <property type="match status" value="1"/>
</dbReference>
<keyword evidence="4 7" id="KW-0443">Lipid metabolism</keyword>
<dbReference type="InterPro" id="IPR011053">
    <property type="entry name" value="Single_hybrid_motif"/>
</dbReference>
<keyword evidence="6 7" id="KW-0092">Biotin</keyword>
<evidence type="ECO:0000256" key="7">
    <source>
        <dbReference type="RuleBase" id="RU364072"/>
    </source>
</evidence>
<keyword evidence="11" id="KW-1185">Reference proteome</keyword>
<dbReference type="CDD" id="cd06850">
    <property type="entry name" value="biotinyl_domain"/>
    <property type="match status" value="1"/>
</dbReference>
<comment type="pathway">
    <text evidence="1 7">Lipid metabolism; fatty acid biosynthesis.</text>
</comment>
<sequence length="168" mass="17469">MKQQIPAEQAPPAPELGDVLDTVRQSALHLLSGFPAAPSSLRISVGEVSVQADWAAGPPVAAGPAPVRAEAAATRAPAAEAPAEAEPREYVRAPSVGVFYRAPEPGADPFVAEGDPVQPGQQVAIVEAMKLMIPVKADVRGELVEVLKQDGEPVEYDEPLLAVRPSDG</sequence>
<dbReference type="InterPro" id="IPR001249">
    <property type="entry name" value="AcCoA_biotinCC"/>
</dbReference>
<evidence type="ECO:0000256" key="2">
    <source>
        <dbReference type="ARBA" id="ARBA00022516"/>
    </source>
</evidence>
<dbReference type="InterPro" id="IPR000089">
    <property type="entry name" value="Biotin_lipoyl"/>
</dbReference>
<keyword evidence="3 7" id="KW-0276">Fatty acid metabolism</keyword>
<dbReference type="InterPro" id="IPR001882">
    <property type="entry name" value="Biotin_BS"/>
</dbReference>
<evidence type="ECO:0000256" key="1">
    <source>
        <dbReference type="ARBA" id="ARBA00005194"/>
    </source>
</evidence>
<dbReference type="InterPro" id="IPR053217">
    <property type="entry name" value="ACC_Biotin_Carrier"/>
</dbReference>
<dbReference type="EMBL" id="JBHTIW010000003">
    <property type="protein sequence ID" value="MFD0919546.1"/>
    <property type="molecule type" value="Genomic_DNA"/>
</dbReference>
<organism evidence="10 11">
    <name type="scientific">Saccharopolyspora rosea</name>
    <dbReference type="NCBI Taxonomy" id="524884"/>
    <lineage>
        <taxon>Bacteria</taxon>
        <taxon>Bacillati</taxon>
        <taxon>Actinomycetota</taxon>
        <taxon>Actinomycetes</taxon>
        <taxon>Pseudonocardiales</taxon>
        <taxon>Pseudonocardiaceae</taxon>
        <taxon>Saccharopolyspora</taxon>
    </lineage>
</organism>
<reference evidence="11" key="1">
    <citation type="journal article" date="2019" name="Int. J. Syst. Evol. Microbiol.">
        <title>The Global Catalogue of Microorganisms (GCM) 10K type strain sequencing project: providing services to taxonomists for standard genome sequencing and annotation.</title>
        <authorList>
            <consortium name="The Broad Institute Genomics Platform"/>
            <consortium name="The Broad Institute Genome Sequencing Center for Infectious Disease"/>
            <person name="Wu L."/>
            <person name="Ma J."/>
        </authorList>
    </citation>
    <scope>NUCLEOTIDE SEQUENCE [LARGE SCALE GENOMIC DNA]</scope>
    <source>
        <strain evidence="11">CCUG 56401</strain>
    </source>
</reference>
<dbReference type="Proteomes" id="UP001597018">
    <property type="component" value="Unassembled WGS sequence"/>
</dbReference>
<feature type="compositionally biased region" description="Low complexity" evidence="8">
    <location>
        <begin position="56"/>
        <end position="84"/>
    </location>
</feature>
<evidence type="ECO:0000313" key="11">
    <source>
        <dbReference type="Proteomes" id="UP001597018"/>
    </source>
</evidence>
<dbReference type="PROSITE" id="PS00188">
    <property type="entry name" value="BIOTIN"/>
    <property type="match status" value="1"/>
</dbReference>
<evidence type="ECO:0000256" key="5">
    <source>
        <dbReference type="ARBA" id="ARBA00023160"/>
    </source>
</evidence>
<evidence type="ECO:0000256" key="6">
    <source>
        <dbReference type="ARBA" id="ARBA00023267"/>
    </source>
</evidence>
<evidence type="ECO:0000259" key="9">
    <source>
        <dbReference type="PROSITE" id="PS50968"/>
    </source>
</evidence>
<keyword evidence="2 7" id="KW-0444">Lipid biosynthesis</keyword>
<comment type="caution">
    <text evidence="10">The sequence shown here is derived from an EMBL/GenBank/DDBJ whole genome shotgun (WGS) entry which is preliminary data.</text>
</comment>
<dbReference type="PANTHER" id="PTHR47597">
    <property type="entry name" value="IS A MEMBER OF THE PF|00364 BIOTIN-REQUIRING ENZYMES FAMILY-RELATED"/>
    <property type="match status" value="1"/>
</dbReference>
<dbReference type="SUPFAM" id="SSF51230">
    <property type="entry name" value="Single hybrid motif"/>
    <property type="match status" value="1"/>
</dbReference>
<comment type="function">
    <text evidence="7">This protein is a component of the acetyl coenzyme A carboxylase complex; first, biotin carboxylase catalyzes the carboxylation of the carrier protein and then the transcarboxylase transfers the carboxyl group to form malonyl-CoA.</text>
</comment>
<evidence type="ECO:0000313" key="10">
    <source>
        <dbReference type="EMBL" id="MFD0919546.1"/>
    </source>
</evidence>
<feature type="region of interest" description="Disordered" evidence="8">
    <location>
        <begin position="56"/>
        <end position="86"/>
    </location>
</feature>
<evidence type="ECO:0000256" key="3">
    <source>
        <dbReference type="ARBA" id="ARBA00022832"/>
    </source>
</evidence>
<name>A0ABW3FM07_9PSEU</name>
<proteinExistence type="predicted"/>
<dbReference type="PRINTS" id="PR01071">
    <property type="entry name" value="ACOABIOTINCC"/>
</dbReference>
<dbReference type="PROSITE" id="PS50968">
    <property type="entry name" value="BIOTINYL_LIPOYL"/>
    <property type="match status" value="1"/>
</dbReference>
<feature type="domain" description="Lipoyl-binding" evidence="9">
    <location>
        <begin position="88"/>
        <end position="164"/>
    </location>
</feature>
<keyword evidence="5 7" id="KW-0275">Fatty acid biosynthesis</keyword>
<accession>A0ABW3FM07</accession>